<dbReference type="Pfam" id="PF22977">
    <property type="entry name" value="WHD"/>
    <property type="match status" value="1"/>
</dbReference>
<dbReference type="Gene3D" id="3.40.50.300">
    <property type="entry name" value="P-loop containing nucleotide triphosphate hydrolases"/>
    <property type="match status" value="1"/>
</dbReference>
<proteinExistence type="inferred from homology"/>
<dbReference type="InterPro" id="IPR050221">
    <property type="entry name" value="26S_Proteasome_ATPase"/>
</dbReference>
<keyword evidence="3" id="KW-0067">ATP-binding</keyword>
<dbReference type="PANTHER" id="PTHR23073">
    <property type="entry name" value="26S PROTEASOME REGULATORY SUBUNIT"/>
    <property type="match status" value="1"/>
</dbReference>
<evidence type="ECO:0000256" key="2">
    <source>
        <dbReference type="ARBA" id="ARBA00022741"/>
    </source>
</evidence>
<evidence type="ECO:0000256" key="3">
    <source>
        <dbReference type="ARBA" id="ARBA00022840"/>
    </source>
</evidence>
<evidence type="ECO:0000313" key="5">
    <source>
        <dbReference type="EMBL" id="BBX36192.1"/>
    </source>
</evidence>
<evidence type="ECO:0000256" key="1">
    <source>
        <dbReference type="ARBA" id="ARBA00006914"/>
    </source>
</evidence>
<name>A0ABM7HZZ1_MYCME</name>
<sequence>MLNRWHDDMVPSVDRDEPLAEALRRLDARLLSVVDEEEHRAHTLTAEGADGWDGVRNLIRPSVARLRPTAGQWDPLVPVMPSPLRTLSDGLWLEDVELEAVLVALAPHVEPRYSAVYGLLQDDVRQPLATERLLYAVLGRDPVRMATLAESLGPAGRLTRSGVLTQVHKQAAPLARAFDLPADVVAALLGGARPPVTGAAGQRWVAGTGAGPTSAVTVVHGTGDRVERALALVDGIGVVVRPGSATAEAVRSAWRVGLLAGAVPVIDLGACEDPAPIVAEAVELVTDLGGRAILLTREPLPIAAAHVEATAPTWAERRAAWLWATDGTLSEADAGRLAARHRIGAAGIRQIVGRAVSRDVDELDSAAAGSGVEAVRHSKRVVPGRSLDDLILRDTTRDAVERLIYYVAHRDEAGEALGLSSRFPVATGPVVLFAGRSGTGKTAAAEAVAAAVGRPLHTVDLAQLMSKYVGETEKHIDEVFTQSQRTSAVLLFDEADTLFSARVEQASNAGEQFGNMLVGYLLQRIERHDGLTILATNLRGGIDEAFLRRFQFRIEFPLPADDERIRIWDLMLPPKVARADDVDFAALAKAHRFTGGDIRNAALRAIFLAHRRGEPVRQADLERAVELELLEMGRLSRHDAGAEADRGQLMRRTLDALEDVLGSALRARFRNEIHVVHGAPTPDNVGARRPAVSMALFRLAARRGNAGLRTGFIVSAWSHRPEEESELLGVVHEVLSEATLPAVHGRQTHLRIAESHDFDLLNRFWSSHGQAVRPSLVVDVEID</sequence>
<evidence type="ECO:0000313" key="6">
    <source>
        <dbReference type="Proteomes" id="UP000465622"/>
    </source>
</evidence>
<keyword evidence="2" id="KW-0547">Nucleotide-binding</keyword>
<dbReference type="Pfam" id="PF00004">
    <property type="entry name" value="AAA"/>
    <property type="match status" value="1"/>
</dbReference>
<dbReference type="InterPro" id="IPR054472">
    <property type="entry name" value="WHD"/>
</dbReference>
<dbReference type="SMART" id="SM00382">
    <property type="entry name" value="AAA"/>
    <property type="match status" value="1"/>
</dbReference>
<dbReference type="SUPFAM" id="SSF52540">
    <property type="entry name" value="P-loop containing nucleoside triphosphate hydrolases"/>
    <property type="match status" value="1"/>
</dbReference>
<reference evidence="5 6" key="1">
    <citation type="journal article" date="2019" name="Emerg. Microbes Infect.">
        <title>Comprehensive subspecies identification of 175 nontuberculous mycobacteria species based on 7547 genomic profiles.</title>
        <authorList>
            <person name="Matsumoto Y."/>
            <person name="Kinjo T."/>
            <person name="Motooka D."/>
            <person name="Nabeya D."/>
            <person name="Jung N."/>
            <person name="Uechi K."/>
            <person name="Horii T."/>
            <person name="Iida T."/>
            <person name="Fujita J."/>
            <person name="Nakamura S."/>
        </authorList>
    </citation>
    <scope>NUCLEOTIDE SEQUENCE [LARGE SCALE GENOMIC DNA]</scope>
    <source>
        <strain evidence="5 6">JCM 12375</strain>
    </source>
</reference>
<keyword evidence="6" id="KW-1185">Reference proteome</keyword>
<dbReference type="InterPro" id="IPR027417">
    <property type="entry name" value="P-loop_NTPase"/>
</dbReference>
<evidence type="ECO:0000259" key="4">
    <source>
        <dbReference type="SMART" id="SM00382"/>
    </source>
</evidence>
<feature type="domain" description="AAA+ ATPase" evidence="4">
    <location>
        <begin position="427"/>
        <end position="560"/>
    </location>
</feature>
<organism evidence="5 6">
    <name type="scientific">Mycolicibacterium mageritense</name>
    <name type="common">Mycobacterium mageritense</name>
    <dbReference type="NCBI Taxonomy" id="53462"/>
    <lineage>
        <taxon>Bacteria</taxon>
        <taxon>Bacillati</taxon>
        <taxon>Actinomycetota</taxon>
        <taxon>Actinomycetes</taxon>
        <taxon>Mycobacteriales</taxon>
        <taxon>Mycobacteriaceae</taxon>
        <taxon>Mycolicibacterium</taxon>
    </lineage>
</organism>
<dbReference type="InterPro" id="IPR003959">
    <property type="entry name" value="ATPase_AAA_core"/>
</dbReference>
<dbReference type="RefSeq" id="WP_036436678.1">
    <property type="nucleotide sequence ID" value="NZ_AP022567.1"/>
</dbReference>
<dbReference type="CDD" id="cd19481">
    <property type="entry name" value="RecA-like_protease"/>
    <property type="match status" value="1"/>
</dbReference>
<comment type="similarity">
    <text evidence="1">Belongs to the AAA ATPase family.</text>
</comment>
<gene>
    <name evidence="5" type="ORF">MMAGJ_54740</name>
</gene>
<dbReference type="InterPro" id="IPR003593">
    <property type="entry name" value="AAA+_ATPase"/>
</dbReference>
<accession>A0ABM7HZZ1</accession>
<dbReference type="Proteomes" id="UP000465622">
    <property type="component" value="Chromosome"/>
</dbReference>
<dbReference type="EMBL" id="AP022567">
    <property type="protein sequence ID" value="BBX36192.1"/>
    <property type="molecule type" value="Genomic_DNA"/>
</dbReference>
<protein>
    <recommendedName>
        <fullName evidence="4">AAA+ ATPase domain-containing protein</fullName>
    </recommendedName>
</protein>